<comment type="caution">
    <text evidence="1">The sequence shown here is derived from an EMBL/GenBank/DDBJ whole genome shotgun (WGS) entry which is preliminary data.</text>
</comment>
<dbReference type="AlphaFoldDB" id="A0A645IF84"/>
<accession>A0A645IF84</accession>
<gene>
    <name evidence="1" type="ORF">SDC9_194563</name>
</gene>
<evidence type="ECO:0000313" key="1">
    <source>
        <dbReference type="EMBL" id="MPN46964.1"/>
    </source>
</evidence>
<protein>
    <submittedName>
        <fullName evidence="1">Uncharacterized protein</fullName>
    </submittedName>
</protein>
<name>A0A645IF84_9ZZZZ</name>
<proteinExistence type="predicted"/>
<organism evidence="1">
    <name type="scientific">bioreactor metagenome</name>
    <dbReference type="NCBI Taxonomy" id="1076179"/>
    <lineage>
        <taxon>unclassified sequences</taxon>
        <taxon>metagenomes</taxon>
        <taxon>ecological metagenomes</taxon>
    </lineage>
</organism>
<dbReference type="EMBL" id="VSSQ01108064">
    <property type="protein sequence ID" value="MPN46964.1"/>
    <property type="molecule type" value="Genomic_DNA"/>
</dbReference>
<reference evidence="1" key="1">
    <citation type="submission" date="2019-08" db="EMBL/GenBank/DDBJ databases">
        <authorList>
            <person name="Kucharzyk K."/>
            <person name="Murdoch R.W."/>
            <person name="Higgins S."/>
            <person name="Loffler F."/>
        </authorList>
    </citation>
    <scope>NUCLEOTIDE SEQUENCE</scope>
</reference>
<sequence length="103" mass="10966">MAALADHRLAYWLPDSTGAAERFDAGPVVSVRPCSRSGKPKLEEPVREGRASVVTEGAVFDEAKTAIKEKYGLAATVAAAVDRARELFGERTPEAVVLLDIIG</sequence>